<reference evidence="3" key="1">
    <citation type="journal article" date="2020" name="J Insects Food Feed">
        <title>The yellow mealworm (Tenebrio molitor) genome: a resource for the emerging insects as food and feed industry.</title>
        <authorList>
            <person name="Eriksson T."/>
            <person name="Andere A."/>
            <person name="Kelstrup H."/>
            <person name="Emery V."/>
            <person name="Picard C."/>
        </authorList>
    </citation>
    <scope>NUCLEOTIDE SEQUENCE</scope>
    <source>
        <strain evidence="3">Stoneville</strain>
        <tissue evidence="3">Whole head</tissue>
    </source>
</reference>
<accession>A0A8J6HKI8</accession>
<proteinExistence type="predicted"/>
<comment type="caution">
    <text evidence="3">The sequence shown here is derived from an EMBL/GenBank/DDBJ whole genome shotgun (WGS) entry which is preliminary data.</text>
</comment>
<dbReference type="PANTHER" id="PTHR12864">
    <property type="entry name" value="RAN BINDING PROTEIN 9-RELATED"/>
    <property type="match status" value="1"/>
</dbReference>
<feature type="region of interest" description="Disordered" evidence="1">
    <location>
        <begin position="35"/>
        <end position="55"/>
    </location>
</feature>
<dbReference type="EMBL" id="JABDTM020023297">
    <property type="protein sequence ID" value="KAH0815283.1"/>
    <property type="molecule type" value="Genomic_DNA"/>
</dbReference>
<dbReference type="Pfam" id="PF10607">
    <property type="entry name" value="CTLH"/>
    <property type="match status" value="1"/>
</dbReference>
<dbReference type="InterPro" id="IPR024964">
    <property type="entry name" value="CTLH/CRA"/>
</dbReference>
<feature type="domain" description="CTLH" evidence="2">
    <location>
        <begin position="600"/>
        <end position="657"/>
    </location>
</feature>
<sequence>MGKFFKRAEIHAPLIPLPGSVRSFESPENFHLHKANKYGTNQSRRKRNKGGNARGFPSTPSLKIILVVKPLIARIRNQFGVFIANRFGFAGSNQRAHSECIIFPCIVVTLDRFGFKGLVTPPLLSCLCDINSSGFCGRRYSYILRCVLASSVNVFICWRSFPRIPGVVPISGPAGAPDLRPVALACPSRDAPGERGKAQNRADRSVELHTTLSIDKHIMMPRHSFRAGALSPCVSFLTHFFHRSASHSSDYQVCVWSMLCELAFLRGAQVSYVWSSSVCESSDTRTPANTRNRNIHGTSIALFAFLSVSTDADRKLSIPERANRDVGWWRLVRLLGVPISRERISQASAIPGLPSMKLLQYPSIGLHQNNNDLSPDRTSGAHVFTEFFASLVGNIKLASPRKNGKTPHPEAILCGQLPGSAFTGIGLRDGGSPQVKHDISEKLNVVRGPPGTESGVGQANSDKPHLDSSGSDSESEHKLTTYTPSGSVGPPQLAPYGSLAAPPIGQPLYQAPGGILHDYQTLKLTVDDICDDKERQGMSYTEKHDVTTKEEWMTLVDENDIGRGQMNKLIMNYLVTEGFKEAAEKFQQESGVVPAVELHSLDDRISIRDAIMNGRIQEATALINQLHPELLDNDRYLYFHLQQLHLIELIRSNRVEEALAFAQSHLSEAGEEDPSVLQELERTVALLAFEDPLNSPFGDLLAPSHRQKIASEVNAAILKMEHQETTASKISTLLKLVLWAQDKLNKKNVKYPKMTDLATATIDDPK</sequence>
<dbReference type="InterPro" id="IPR006595">
    <property type="entry name" value="CTLH_C"/>
</dbReference>
<reference evidence="3" key="2">
    <citation type="submission" date="2021-08" db="EMBL/GenBank/DDBJ databases">
        <authorList>
            <person name="Eriksson T."/>
        </authorList>
    </citation>
    <scope>NUCLEOTIDE SEQUENCE</scope>
    <source>
        <strain evidence="3">Stoneville</strain>
        <tissue evidence="3">Whole head</tissue>
    </source>
</reference>
<evidence type="ECO:0000313" key="3">
    <source>
        <dbReference type="EMBL" id="KAH0815283.1"/>
    </source>
</evidence>
<evidence type="ECO:0000259" key="2">
    <source>
        <dbReference type="PROSITE" id="PS50897"/>
    </source>
</evidence>
<feature type="region of interest" description="Disordered" evidence="1">
    <location>
        <begin position="441"/>
        <end position="499"/>
    </location>
</feature>
<dbReference type="Pfam" id="PF08513">
    <property type="entry name" value="LisH"/>
    <property type="match status" value="1"/>
</dbReference>
<dbReference type="AlphaFoldDB" id="A0A8J6HKI8"/>
<dbReference type="SMART" id="SM00667">
    <property type="entry name" value="LisH"/>
    <property type="match status" value="1"/>
</dbReference>
<dbReference type="SMART" id="SM00668">
    <property type="entry name" value="CTLH"/>
    <property type="match status" value="1"/>
</dbReference>
<name>A0A8J6HKI8_TENMO</name>
<evidence type="ECO:0000313" key="4">
    <source>
        <dbReference type="Proteomes" id="UP000719412"/>
    </source>
</evidence>
<dbReference type="PROSITE" id="PS50897">
    <property type="entry name" value="CTLH"/>
    <property type="match status" value="1"/>
</dbReference>
<organism evidence="3 4">
    <name type="scientific">Tenebrio molitor</name>
    <name type="common">Yellow mealworm beetle</name>
    <dbReference type="NCBI Taxonomy" id="7067"/>
    <lineage>
        <taxon>Eukaryota</taxon>
        <taxon>Metazoa</taxon>
        <taxon>Ecdysozoa</taxon>
        <taxon>Arthropoda</taxon>
        <taxon>Hexapoda</taxon>
        <taxon>Insecta</taxon>
        <taxon>Pterygota</taxon>
        <taxon>Neoptera</taxon>
        <taxon>Endopterygota</taxon>
        <taxon>Coleoptera</taxon>
        <taxon>Polyphaga</taxon>
        <taxon>Cucujiformia</taxon>
        <taxon>Tenebrionidae</taxon>
        <taxon>Tenebrio</taxon>
    </lineage>
</organism>
<dbReference type="SMART" id="SM00757">
    <property type="entry name" value="CRA"/>
    <property type="match status" value="1"/>
</dbReference>
<keyword evidence="4" id="KW-1185">Reference proteome</keyword>
<dbReference type="InterPro" id="IPR013144">
    <property type="entry name" value="CRA_dom"/>
</dbReference>
<evidence type="ECO:0000256" key="1">
    <source>
        <dbReference type="SAM" id="MobiDB-lite"/>
    </source>
</evidence>
<protein>
    <recommendedName>
        <fullName evidence="2">CTLH domain-containing protein</fullName>
    </recommendedName>
</protein>
<dbReference type="Proteomes" id="UP000719412">
    <property type="component" value="Unassembled WGS sequence"/>
</dbReference>
<dbReference type="InterPro" id="IPR050618">
    <property type="entry name" value="Ubq-SigPath_Reg"/>
</dbReference>
<dbReference type="PROSITE" id="PS50896">
    <property type="entry name" value="LISH"/>
    <property type="match status" value="1"/>
</dbReference>
<dbReference type="InterPro" id="IPR006594">
    <property type="entry name" value="LisH"/>
</dbReference>
<gene>
    <name evidence="3" type="ORF">GEV33_007507</name>
</gene>